<dbReference type="EMBL" id="JAAAIP010000005">
    <property type="protein sequence ID" value="KAG0330249.1"/>
    <property type="molecule type" value="Genomic_DNA"/>
</dbReference>
<dbReference type="OrthoDB" id="2437929at2759"/>
<sequence length="594" mass="68588">MFSKCTIFEIPHILDELCESLSSRDILSCYSCCRAWRALFDNHRFSTVRFADLCSEQTWAVLENSRYIRDLQVDLADAGLLLDSRCINLRRLRCVDFGYTAWSQVQDLSDDEFQAGVDLCQQPLDSSVNALGLIQRNPGLQTLVVEHMSYYYAPRPFQEPILQMLAGHQSLTSIVLKIFTTCGPVSQLLQHLPPNLDHFELWTDLHSAQDPELECLAKPFPERLSPTRLRRLRLVGIMSCAQDKILLRFLKHCPDLEEITVPFFASRYDIYTTVLREHCPKLHTLDQMPVYRLMYQPAPQIHRLIAAFPQGLRQLILGWVMYPVRLSHENLFLRALVEGNSISTLEVLMMKSTMNICSADLAGILRRCPNLRVLDVQCGEYPCVDGVDLSHLVDSNVEGDSQKPLWACSKTLEKLQLNITNIKEEDTEGSVSTRQYRTARKIRRLYEALLECPRLKVLDLTWKAPGLRGDGMPLEVGLSYLNQDIEGKSPLTKMTTGDLAWMGIQWSTLDENQRVQDLRRDRLIAAEERTGCPIYLSAFRMESDDIDFEDMDEEGVHWRMNWKRFKKTSVLYHRLSTRNNASWFQRHLRDEHAE</sequence>
<evidence type="ECO:0000313" key="2">
    <source>
        <dbReference type="Proteomes" id="UP000738325"/>
    </source>
</evidence>
<reference evidence="1" key="1">
    <citation type="journal article" date="2020" name="Fungal Divers.">
        <title>Resolving the Mortierellaceae phylogeny through synthesis of multi-gene phylogenetics and phylogenomics.</title>
        <authorList>
            <person name="Vandepol N."/>
            <person name="Liber J."/>
            <person name="Desiro A."/>
            <person name="Na H."/>
            <person name="Kennedy M."/>
            <person name="Barry K."/>
            <person name="Grigoriev I.V."/>
            <person name="Miller A.N."/>
            <person name="O'Donnell K."/>
            <person name="Stajich J.E."/>
            <person name="Bonito G."/>
        </authorList>
    </citation>
    <scope>NUCLEOTIDE SEQUENCE</scope>
    <source>
        <strain evidence="1">REB-010B</strain>
    </source>
</reference>
<dbReference type="Gene3D" id="3.80.10.10">
    <property type="entry name" value="Ribonuclease Inhibitor"/>
    <property type="match status" value="1"/>
</dbReference>
<gene>
    <name evidence="1" type="ORF">BGZ99_007111</name>
</gene>
<evidence type="ECO:0000313" key="1">
    <source>
        <dbReference type="EMBL" id="KAG0330249.1"/>
    </source>
</evidence>
<keyword evidence="2" id="KW-1185">Reference proteome</keyword>
<dbReference type="PANTHER" id="PTHR38926:SF72">
    <property type="entry name" value="IM:7136021-RELATED"/>
    <property type="match status" value="1"/>
</dbReference>
<dbReference type="AlphaFoldDB" id="A0A9P6V0P6"/>
<organism evidence="1 2">
    <name type="scientific">Dissophora globulifera</name>
    <dbReference type="NCBI Taxonomy" id="979702"/>
    <lineage>
        <taxon>Eukaryota</taxon>
        <taxon>Fungi</taxon>
        <taxon>Fungi incertae sedis</taxon>
        <taxon>Mucoromycota</taxon>
        <taxon>Mortierellomycotina</taxon>
        <taxon>Mortierellomycetes</taxon>
        <taxon>Mortierellales</taxon>
        <taxon>Mortierellaceae</taxon>
        <taxon>Dissophora</taxon>
    </lineage>
</organism>
<dbReference type="InterPro" id="IPR032675">
    <property type="entry name" value="LRR_dom_sf"/>
</dbReference>
<dbReference type="Proteomes" id="UP000738325">
    <property type="component" value="Unassembled WGS sequence"/>
</dbReference>
<name>A0A9P6V0P6_9FUNG</name>
<accession>A0A9P6V0P6</accession>
<proteinExistence type="predicted"/>
<dbReference type="SUPFAM" id="SSF52047">
    <property type="entry name" value="RNI-like"/>
    <property type="match status" value="1"/>
</dbReference>
<protein>
    <recommendedName>
        <fullName evidence="3">F-box domain-containing protein</fullName>
    </recommendedName>
</protein>
<evidence type="ECO:0008006" key="3">
    <source>
        <dbReference type="Google" id="ProtNLM"/>
    </source>
</evidence>
<comment type="caution">
    <text evidence="1">The sequence shown here is derived from an EMBL/GenBank/DDBJ whole genome shotgun (WGS) entry which is preliminary data.</text>
</comment>
<dbReference type="PANTHER" id="PTHR38926">
    <property type="entry name" value="F-BOX DOMAIN CONTAINING PROTEIN, EXPRESSED"/>
    <property type="match status" value="1"/>
</dbReference>